<keyword evidence="3" id="KW-1185">Reference proteome</keyword>
<dbReference type="RefSeq" id="WP_245963890.1">
    <property type="nucleotide sequence ID" value="NZ_UIHC01000008.1"/>
</dbReference>
<organism evidence="2 3">
    <name type="scientific">Roseinatronobacter ekhonensis</name>
    <dbReference type="NCBI Taxonomy" id="254356"/>
    <lineage>
        <taxon>Bacteria</taxon>
        <taxon>Pseudomonadati</taxon>
        <taxon>Pseudomonadota</taxon>
        <taxon>Alphaproteobacteria</taxon>
        <taxon>Rhodobacterales</taxon>
        <taxon>Paracoccaceae</taxon>
        <taxon>Roseinatronobacter</taxon>
    </lineage>
</organism>
<feature type="chain" id="PRO_5017446451" description="Bacterial OB-fold domain-containing protein" evidence="1">
    <location>
        <begin position="30"/>
        <end position="119"/>
    </location>
</feature>
<dbReference type="Proteomes" id="UP000272908">
    <property type="component" value="Unassembled WGS sequence"/>
</dbReference>
<sequence>MYRAAFLPALTTAALIALPFVGMAGSAMADTVIPISEAKRGMMVTVAGTVEQITDEDEFILSDPSDSIRVYVGPNWVPADVGEAVTVHGFIDNDLLRELYARTITVANGEIVTFERIYE</sequence>
<evidence type="ECO:0000256" key="1">
    <source>
        <dbReference type="SAM" id="SignalP"/>
    </source>
</evidence>
<gene>
    <name evidence="2" type="ORF">ROE7235_01205</name>
</gene>
<protein>
    <recommendedName>
        <fullName evidence="4">Bacterial OB-fold domain-containing protein</fullName>
    </recommendedName>
</protein>
<reference evidence="3" key="1">
    <citation type="submission" date="2018-08" db="EMBL/GenBank/DDBJ databases">
        <authorList>
            <person name="Rodrigo-Torres L."/>
            <person name="Arahal R. D."/>
            <person name="Lucena T."/>
        </authorList>
    </citation>
    <scope>NUCLEOTIDE SEQUENCE [LARGE SCALE GENOMIC DNA]</scope>
    <source>
        <strain evidence="3">CECT 7235</strain>
    </source>
</reference>
<keyword evidence="1" id="KW-0732">Signal</keyword>
<feature type="signal peptide" evidence="1">
    <location>
        <begin position="1"/>
        <end position="29"/>
    </location>
</feature>
<proteinExistence type="predicted"/>
<evidence type="ECO:0008006" key="4">
    <source>
        <dbReference type="Google" id="ProtNLM"/>
    </source>
</evidence>
<dbReference type="SUPFAM" id="SSF101756">
    <property type="entry name" value="Hypothetical protein YgiW"/>
    <property type="match status" value="1"/>
</dbReference>
<dbReference type="EMBL" id="UIHC01000008">
    <property type="protein sequence ID" value="SUZ31459.1"/>
    <property type="molecule type" value="Genomic_DNA"/>
</dbReference>
<accession>A0A3B0MPA8</accession>
<evidence type="ECO:0000313" key="2">
    <source>
        <dbReference type="EMBL" id="SUZ31459.1"/>
    </source>
</evidence>
<dbReference type="AlphaFoldDB" id="A0A3B0MPA8"/>
<dbReference type="Gene3D" id="2.40.50.200">
    <property type="entry name" value="Bacterial OB-fold"/>
    <property type="match status" value="1"/>
</dbReference>
<evidence type="ECO:0000313" key="3">
    <source>
        <dbReference type="Proteomes" id="UP000272908"/>
    </source>
</evidence>
<name>A0A3B0MPA8_9RHOB</name>
<dbReference type="InterPro" id="IPR036700">
    <property type="entry name" value="BOBF_sf"/>
</dbReference>